<feature type="transmembrane region" description="Helical" evidence="1">
    <location>
        <begin position="66"/>
        <end position="84"/>
    </location>
</feature>
<sequence>MRQILISEFERIFDRKKTKVLIVIFGLLLILHSVWVHTFGVAIYDTKGTEAILSNLNFPVAVTREWYFTLFLLIFPILFIDSFNSEISSGAYRLVMIRPVSRGELLLAKWATQMSIVSLFLLIAFIESNIYGTFFIRHAEETFFLDKQVIYGTGASILYTVKYYLILWFIASALIMLSSFVSLWFQNSIITYFVIVGLLVASLYVNEEVSYFVIGSESILKILSEGKVTFYLINGTILGGCAIAAMFSWCKKDVFN</sequence>
<keyword evidence="1" id="KW-1133">Transmembrane helix</keyword>
<dbReference type="PANTHER" id="PTHR37305:SF1">
    <property type="entry name" value="MEMBRANE PROTEIN"/>
    <property type="match status" value="1"/>
</dbReference>
<reference evidence="2 3" key="1">
    <citation type="journal article" date="2015" name="Genome Announc.">
        <title>Next-Generation Whole-Genome Sequencing of Eight Strains of Bacillus cereus, Isolated from Food.</title>
        <authorList>
            <person name="Krawczyk A.O."/>
            <person name="de Jong A."/>
            <person name="Eijlander R.T."/>
            <person name="Berendsen E.M."/>
            <person name="Holsappel S."/>
            <person name="Wells-Bennik M.H."/>
            <person name="Kuipers O.P."/>
        </authorList>
    </citation>
    <scope>NUCLEOTIDE SEQUENCE [LARGE SCALE GENOMIC DNA]</scope>
    <source>
        <strain evidence="2 3">B4147</strain>
    </source>
</reference>
<dbReference type="RefSeq" id="WP_001248950.1">
    <property type="nucleotide sequence ID" value="NZ_CP036101.1"/>
</dbReference>
<evidence type="ECO:0000313" key="2">
    <source>
        <dbReference type="EMBL" id="KKZ91571.1"/>
    </source>
</evidence>
<comment type="caution">
    <text evidence="2">The sequence shown here is derived from an EMBL/GenBank/DDBJ whole genome shotgun (WGS) entry which is preliminary data.</text>
</comment>
<reference evidence="3" key="2">
    <citation type="submission" date="2015-04" db="EMBL/GenBank/DDBJ databases">
        <title>Draft Genome Sequences of Eight Spore-Forming Food Isolates of Bacillus cereus Genome sequencing.</title>
        <authorList>
            <person name="Krawcyk A.O."/>
            <person name="de Jong A."/>
            <person name="Eijlander R.T."/>
            <person name="Berendsen E.M."/>
            <person name="Holsappel S."/>
            <person name="Wells-Bennik M."/>
            <person name="Kuipers O.P."/>
        </authorList>
    </citation>
    <scope>NUCLEOTIDE SEQUENCE [LARGE SCALE GENOMIC DNA]</scope>
    <source>
        <strain evidence="3">B4147</strain>
    </source>
</reference>
<feature type="transmembrane region" description="Helical" evidence="1">
    <location>
        <begin position="192"/>
        <end position="214"/>
    </location>
</feature>
<gene>
    <name evidence="2" type="ORF">B4147_5383</name>
</gene>
<proteinExistence type="predicted"/>
<dbReference type="Proteomes" id="UP000035350">
    <property type="component" value="Unassembled WGS sequence"/>
</dbReference>
<feature type="transmembrane region" description="Helical" evidence="1">
    <location>
        <begin position="20"/>
        <end position="44"/>
    </location>
</feature>
<accession>A0A0G8BXI5</accession>
<organism evidence="2 3">
    <name type="scientific">Bacillus wiedmannii</name>
    <dbReference type="NCBI Taxonomy" id="1890302"/>
    <lineage>
        <taxon>Bacteria</taxon>
        <taxon>Bacillati</taxon>
        <taxon>Bacillota</taxon>
        <taxon>Bacilli</taxon>
        <taxon>Bacillales</taxon>
        <taxon>Bacillaceae</taxon>
        <taxon>Bacillus</taxon>
        <taxon>Bacillus cereus group</taxon>
    </lineage>
</organism>
<dbReference type="EMBL" id="LCYN01000032">
    <property type="protein sequence ID" value="KKZ91571.1"/>
    <property type="molecule type" value="Genomic_DNA"/>
</dbReference>
<feature type="transmembrane region" description="Helical" evidence="1">
    <location>
        <begin position="229"/>
        <end position="250"/>
    </location>
</feature>
<dbReference type="AlphaFoldDB" id="A0A0G8BXI5"/>
<dbReference type="PANTHER" id="PTHR37305">
    <property type="entry name" value="INTEGRAL MEMBRANE PROTEIN-RELATED"/>
    <property type="match status" value="1"/>
</dbReference>
<evidence type="ECO:0000313" key="3">
    <source>
        <dbReference type="Proteomes" id="UP000035350"/>
    </source>
</evidence>
<protein>
    <submittedName>
        <fullName evidence="2">Uncharacterized protein</fullName>
    </submittedName>
</protein>
<dbReference type="PATRIC" id="fig|1396.428.peg.5333"/>
<keyword evidence="1" id="KW-0812">Transmembrane</keyword>
<evidence type="ECO:0000256" key="1">
    <source>
        <dbReference type="SAM" id="Phobius"/>
    </source>
</evidence>
<keyword evidence="1" id="KW-0472">Membrane</keyword>
<name>A0A0G8BXI5_9BACI</name>